<protein>
    <submittedName>
        <fullName evidence="1">Uncharacterized protein</fullName>
    </submittedName>
</protein>
<reference evidence="1" key="2">
    <citation type="journal article" date="2015" name="Fish Shellfish Immunol.">
        <title>Early steps in the European eel (Anguilla anguilla)-Vibrio vulnificus interaction in the gills: Role of the RtxA13 toxin.</title>
        <authorList>
            <person name="Callol A."/>
            <person name="Pajuelo D."/>
            <person name="Ebbesson L."/>
            <person name="Teles M."/>
            <person name="MacKenzie S."/>
            <person name="Amaro C."/>
        </authorList>
    </citation>
    <scope>NUCLEOTIDE SEQUENCE</scope>
</reference>
<accession>A0A0E9SZV4</accession>
<dbReference type="AlphaFoldDB" id="A0A0E9SZV4"/>
<dbReference type="EMBL" id="GBXM01061708">
    <property type="protein sequence ID" value="JAH46869.1"/>
    <property type="molecule type" value="Transcribed_RNA"/>
</dbReference>
<evidence type="ECO:0000313" key="1">
    <source>
        <dbReference type="EMBL" id="JAH46869.1"/>
    </source>
</evidence>
<reference evidence="1" key="1">
    <citation type="submission" date="2014-11" db="EMBL/GenBank/DDBJ databases">
        <authorList>
            <person name="Amaro Gonzalez C."/>
        </authorList>
    </citation>
    <scope>NUCLEOTIDE SEQUENCE</scope>
</reference>
<name>A0A0E9SZV4_ANGAN</name>
<sequence length="63" mass="7056">MQPPVSDVCGAQASLFHSNISVLFFLQMPRGMIDIYVNYDCDLNAANIFERLVNDLFQDCTGP</sequence>
<proteinExistence type="predicted"/>
<organism evidence="1">
    <name type="scientific">Anguilla anguilla</name>
    <name type="common">European freshwater eel</name>
    <name type="synonym">Muraena anguilla</name>
    <dbReference type="NCBI Taxonomy" id="7936"/>
    <lineage>
        <taxon>Eukaryota</taxon>
        <taxon>Metazoa</taxon>
        <taxon>Chordata</taxon>
        <taxon>Craniata</taxon>
        <taxon>Vertebrata</taxon>
        <taxon>Euteleostomi</taxon>
        <taxon>Actinopterygii</taxon>
        <taxon>Neopterygii</taxon>
        <taxon>Teleostei</taxon>
        <taxon>Anguilliformes</taxon>
        <taxon>Anguillidae</taxon>
        <taxon>Anguilla</taxon>
    </lineage>
</organism>